<reference evidence="4" key="1">
    <citation type="submission" date="2019-10" db="EMBL/GenBank/DDBJ databases">
        <authorList>
            <consortium name="DOE Joint Genome Institute"/>
            <person name="Kuo A."/>
            <person name="Miyauchi S."/>
            <person name="Kiss E."/>
            <person name="Drula E."/>
            <person name="Kohler A."/>
            <person name="Sanchez-Garcia M."/>
            <person name="Andreopoulos B."/>
            <person name="Barry K.W."/>
            <person name="Bonito G."/>
            <person name="Buee M."/>
            <person name="Carver A."/>
            <person name="Chen C."/>
            <person name="Cichocki N."/>
            <person name="Clum A."/>
            <person name="Culley D."/>
            <person name="Crous P.W."/>
            <person name="Fauchery L."/>
            <person name="Girlanda M."/>
            <person name="Hayes R."/>
            <person name="Keri Z."/>
            <person name="LaButti K."/>
            <person name="Lipzen A."/>
            <person name="Lombard V."/>
            <person name="Magnuson J."/>
            <person name="Maillard F."/>
            <person name="Morin E."/>
            <person name="Murat C."/>
            <person name="Nolan M."/>
            <person name="Ohm R."/>
            <person name="Pangilinan J."/>
            <person name="Pereira M."/>
            <person name="Perotto S."/>
            <person name="Peter M."/>
            <person name="Riley R."/>
            <person name="Sitrit Y."/>
            <person name="Stielow B."/>
            <person name="Szollosi G."/>
            <person name="Zifcakova L."/>
            <person name="Stursova M."/>
            <person name="Spatafora J.W."/>
            <person name="Tedersoo L."/>
            <person name="Vaario L.-M."/>
            <person name="Yamada A."/>
            <person name="Yan M."/>
            <person name="Wang P."/>
            <person name="Xu J."/>
            <person name="Bruns T."/>
            <person name="Baldrian P."/>
            <person name="Vilgalys R."/>
            <person name="Henrissat B."/>
            <person name="Grigoriev I.V."/>
            <person name="Hibbett D."/>
            <person name="Nagy L.G."/>
            <person name="Martin F.M."/>
        </authorList>
    </citation>
    <scope>NUCLEOTIDE SEQUENCE</scope>
    <source>
        <strain evidence="4">Prilba</strain>
    </source>
</reference>
<dbReference type="Pfam" id="PF09811">
    <property type="entry name" value="Yae1_N"/>
    <property type="match status" value="1"/>
</dbReference>
<sequence length="200" mass="21776">MISPSRGHTGTDTLDFDLEQLVHLEQTFYTAGYEDGYVHGRLHGLIEGRALGAEKGFELWEELGFYEGAARLWTSILSTDSNGTDARGAHHASALLSLIDRFPRKNLRPDDEGVDMSAQLRLIRSRYKAMCASLGVRARLQPAPPPPPTVGSEAGPGTSGSEGARYLDADADAEKRRQRQKTIWPLTAPPASPSTQGLSF</sequence>
<dbReference type="AlphaFoldDB" id="A0A9P5JVC5"/>
<evidence type="ECO:0000256" key="1">
    <source>
        <dbReference type="ARBA" id="ARBA00038090"/>
    </source>
</evidence>
<dbReference type="OrthoDB" id="48036at2759"/>
<accession>A0A9P5JVC5</accession>
<evidence type="ECO:0000259" key="3">
    <source>
        <dbReference type="Pfam" id="PF09811"/>
    </source>
</evidence>
<feature type="region of interest" description="Disordered" evidence="2">
    <location>
        <begin position="138"/>
        <end position="200"/>
    </location>
</feature>
<proteinExistence type="inferred from homology"/>
<evidence type="ECO:0000313" key="4">
    <source>
        <dbReference type="EMBL" id="KAF8465138.1"/>
    </source>
</evidence>
<protein>
    <submittedName>
        <fullName evidence="4">DUF1715-domain-containing protein</fullName>
    </submittedName>
</protein>
<gene>
    <name evidence="4" type="ORF">DFH94DRAFT_639875</name>
</gene>
<feature type="compositionally biased region" description="Basic and acidic residues" evidence="2">
    <location>
        <begin position="165"/>
        <end position="175"/>
    </location>
</feature>
<evidence type="ECO:0000256" key="2">
    <source>
        <dbReference type="SAM" id="MobiDB-lite"/>
    </source>
</evidence>
<comment type="similarity">
    <text evidence="1">Belongs to the LTO1 family.</text>
</comment>
<feature type="domain" description="Essential protein Yae1 N-terminal" evidence="3">
    <location>
        <begin position="32"/>
        <end position="68"/>
    </location>
</feature>
<evidence type="ECO:0000313" key="5">
    <source>
        <dbReference type="Proteomes" id="UP000759537"/>
    </source>
</evidence>
<name>A0A9P5JVC5_9AGAM</name>
<reference evidence="4" key="2">
    <citation type="journal article" date="2020" name="Nat. Commun.">
        <title>Large-scale genome sequencing of mycorrhizal fungi provides insights into the early evolution of symbiotic traits.</title>
        <authorList>
            <person name="Miyauchi S."/>
            <person name="Kiss E."/>
            <person name="Kuo A."/>
            <person name="Drula E."/>
            <person name="Kohler A."/>
            <person name="Sanchez-Garcia M."/>
            <person name="Morin E."/>
            <person name="Andreopoulos B."/>
            <person name="Barry K.W."/>
            <person name="Bonito G."/>
            <person name="Buee M."/>
            <person name="Carver A."/>
            <person name="Chen C."/>
            <person name="Cichocki N."/>
            <person name="Clum A."/>
            <person name="Culley D."/>
            <person name="Crous P.W."/>
            <person name="Fauchery L."/>
            <person name="Girlanda M."/>
            <person name="Hayes R.D."/>
            <person name="Keri Z."/>
            <person name="LaButti K."/>
            <person name="Lipzen A."/>
            <person name="Lombard V."/>
            <person name="Magnuson J."/>
            <person name="Maillard F."/>
            <person name="Murat C."/>
            <person name="Nolan M."/>
            <person name="Ohm R.A."/>
            <person name="Pangilinan J."/>
            <person name="Pereira M.F."/>
            <person name="Perotto S."/>
            <person name="Peter M."/>
            <person name="Pfister S."/>
            <person name="Riley R."/>
            <person name="Sitrit Y."/>
            <person name="Stielow J.B."/>
            <person name="Szollosi G."/>
            <person name="Zifcakova L."/>
            <person name="Stursova M."/>
            <person name="Spatafora J.W."/>
            <person name="Tedersoo L."/>
            <person name="Vaario L.M."/>
            <person name="Yamada A."/>
            <person name="Yan M."/>
            <person name="Wang P."/>
            <person name="Xu J."/>
            <person name="Bruns T."/>
            <person name="Baldrian P."/>
            <person name="Vilgalys R."/>
            <person name="Dunand C."/>
            <person name="Henrissat B."/>
            <person name="Grigoriev I.V."/>
            <person name="Hibbett D."/>
            <person name="Nagy L.G."/>
            <person name="Martin F.M."/>
        </authorList>
    </citation>
    <scope>NUCLEOTIDE SEQUENCE</scope>
    <source>
        <strain evidence="4">Prilba</strain>
    </source>
</reference>
<comment type="caution">
    <text evidence="4">The sequence shown here is derived from an EMBL/GenBank/DDBJ whole genome shotgun (WGS) entry which is preliminary data.</text>
</comment>
<dbReference type="PANTHER" id="PTHR28532">
    <property type="entry name" value="GEO13458P1"/>
    <property type="match status" value="1"/>
</dbReference>
<dbReference type="Proteomes" id="UP000759537">
    <property type="component" value="Unassembled WGS sequence"/>
</dbReference>
<keyword evidence="5" id="KW-1185">Reference proteome</keyword>
<organism evidence="4 5">
    <name type="scientific">Russula ochroleuca</name>
    <dbReference type="NCBI Taxonomy" id="152965"/>
    <lineage>
        <taxon>Eukaryota</taxon>
        <taxon>Fungi</taxon>
        <taxon>Dikarya</taxon>
        <taxon>Basidiomycota</taxon>
        <taxon>Agaricomycotina</taxon>
        <taxon>Agaricomycetes</taxon>
        <taxon>Russulales</taxon>
        <taxon>Russulaceae</taxon>
        <taxon>Russula</taxon>
    </lineage>
</organism>
<dbReference type="InterPro" id="IPR052436">
    <property type="entry name" value="LTO1_adapter"/>
</dbReference>
<dbReference type="InterPro" id="IPR019191">
    <property type="entry name" value="Essential_protein_Yae1_N"/>
</dbReference>
<dbReference type="EMBL" id="WHVB01000049">
    <property type="protein sequence ID" value="KAF8465138.1"/>
    <property type="molecule type" value="Genomic_DNA"/>
</dbReference>
<dbReference type="PANTHER" id="PTHR28532:SF1">
    <property type="entry name" value="ORAL CANCER OVEREXPRESSED 1"/>
    <property type="match status" value="1"/>
</dbReference>